<keyword evidence="2" id="KW-0539">Nucleus</keyword>
<gene>
    <name evidence="4" type="ORF">Cadr_000014341</name>
</gene>
<organism evidence="4 5">
    <name type="scientific">Camelus dromedarius</name>
    <name type="common">Dromedary</name>
    <name type="synonym">Arabian camel</name>
    <dbReference type="NCBI Taxonomy" id="9838"/>
    <lineage>
        <taxon>Eukaryota</taxon>
        <taxon>Metazoa</taxon>
        <taxon>Chordata</taxon>
        <taxon>Craniata</taxon>
        <taxon>Vertebrata</taxon>
        <taxon>Euteleostomi</taxon>
        <taxon>Mammalia</taxon>
        <taxon>Eutheria</taxon>
        <taxon>Laurasiatheria</taxon>
        <taxon>Artiodactyla</taxon>
        <taxon>Tylopoda</taxon>
        <taxon>Camelidae</taxon>
        <taxon>Camelus</taxon>
    </lineage>
</organism>
<comment type="subcellular location">
    <subcellularLocation>
        <location evidence="1">Nucleus</location>
    </subcellularLocation>
</comment>
<feature type="region of interest" description="Disordered" evidence="3">
    <location>
        <begin position="87"/>
        <end position="118"/>
    </location>
</feature>
<dbReference type="GO" id="GO:0043484">
    <property type="term" value="P:regulation of RNA splicing"/>
    <property type="evidence" value="ECO:0007669"/>
    <property type="project" value="TreeGrafter"/>
</dbReference>
<feature type="compositionally biased region" description="Basic and acidic residues" evidence="3">
    <location>
        <begin position="87"/>
        <end position="97"/>
    </location>
</feature>
<dbReference type="GO" id="GO:0043034">
    <property type="term" value="C:costamere"/>
    <property type="evidence" value="ECO:0007669"/>
    <property type="project" value="TreeGrafter"/>
</dbReference>
<sequence>MPEMNIKAPKISMPDFDLHLKGPKVKGDVDVSLPKVEGDLKGPEVDIKGPKCGCGCPRCGVHGPDWHLKMPKIKMPNQHAFLQRRSPDGCETARHLDVSGPKVDIDTPDIDIHGPEGS</sequence>
<proteinExistence type="predicted"/>
<comment type="caution">
    <text evidence="4">The sequence shown here is derived from an EMBL/GenBank/DDBJ whole genome shotgun (WGS) entry which is preliminary data.</text>
</comment>
<accession>A0A5N4DNY8</accession>
<evidence type="ECO:0000256" key="2">
    <source>
        <dbReference type="ARBA" id="ARBA00023242"/>
    </source>
</evidence>
<dbReference type="PANTHER" id="PTHR23348">
    <property type="entry name" value="PERIAXIN/AHNAK"/>
    <property type="match status" value="1"/>
</dbReference>
<evidence type="ECO:0000313" key="4">
    <source>
        <dbReference type="EMBL" id="KAB1272872.1"/>
    </source>
</evidence>
<protein>
    <submittedName>
        <fullName evidence="4">Neuroblast differentiation-associated protein AHNAK</fullName>
    </submittedName>
</protein>
<reference evidence="4 5" key="1">
    <citation type="journal article" date="2019" name="Mol. Ecol. Resour.">
        <title>Improving Illumina assemblies with Hi-C and long reads: an example with the North African dromedary.</title>
        <authorList>
            <person name="Elbers J.P."/>
            <person name="Rogers M.F."/>
            <person name="Perelman P.L."/>
            <person name="Proskuryakova A.A."/>
            <person name="Serdyukova N.A."/>
            <person name="Johnson W.E."/>
            <person name="Horin P."/>
            <person name="Corander J."/>
            <person name="Murphy D."/>
            <person name="Burger P.A."/>
        </authorList>
    </citation>
    <scope>NUCLEOTIDE SEQUENCE [LARGE SCALE GENOMIC DNA]</scope>
    <source>
        <strain evidence="4">Drom800</strain>
        <tissue evidence="4">Blood</tissue>
    </source>
</reference>
<evidence type="ECO:0000256" key="3">
    <source>
        <dbReference type="SAM" id="MobiDB-lite"/>
    </source>
</evidence>
<evidence type="ECO:0000313" key="5">
    <source>
        <dbReference type="Proteomes" id="UP000299084"/>
    </source>
</evidence>
<dbReference type="PANTHER" id="PTHR23348:SF41">
    <property type="entry name" value="NEUROBLAST DIFFERENTIATION-ASSOCIATED PROTEIN AHNAK"/>
    <property type="match status" value="1"/>
</dbReference>
<keyword evidence="5" id="KW-1185">Reference proteome</keyword>
<dbReference type="InterPro" id="IPR052082">
    <property type="entry name" value="Myelin_sheath_structural"/>
</dbReference>
<evidence type="ECO:0000256" key="1">
    <source>
        <dbReference type="ARBA" id="ARBA00004123"/>
    </source>
</evidence>
<dbReference type="AlphaFoldDB" id="A0A5N4DNY8"/>
<name>A0A5N4DNY8_CAMDR</name>
<dbReference type="GO" id="GO:0005634">
    <property type="term" value="C:nucleus"/>
    <property type="evidence" value="ECO:0007669"/>
    <property type="project" value="UniProtKB-SubCell"/>
</dbReference>
<dbReference type="Proteomes" id="UP000299084">
    <property type="component" value="Unassembled WGS sequence"/>
</dbReference>
<dbReference type="EMBL" id="JWIN03000010">
    <property type="protein sequence ID" value="KAB1272872.1"/>
    <property type="molecule type" value="Genomic_DNA"/>
</dbReference>